<protein>
    <submittedName>
        <fullName evidence="2">Internal virion protein II</fullName>
    </submittedName>
</protein>
<evidence type="ECO:0000313" key="2">
    <source>
        <dbReference type="EMBL" id="WEV90700.1"/>
    </source>
</evidence>
<feature type="coiled-coil region" evidence="1">
    <location>
        <begin position="506"/>
        <end position="533"/>
    </location>
</feature>
<organism evidence="2">
    <name type="scientific">Aeromonas virus AHPMCC11</name>
    <dbReference type="NCBI Taxonomy" id="3035930"/>
    <lineage>
        <taxon>Viruses</taxon>
    </lineage>
</organism>
<evidence type="ECO:0000256" key="1">
    <source>
        <dbReference type="SAM" id="Coils"/>
    </source>
</evidence>
<proteinExistence type="predicted"/>
<accession>A0AAT9TSW9</accession>
<gene>
    <name evidence="2" type="ORF">AHP11_18</name>
</gene>
<name>A0AAT9TSW9_9VIRU</name>
<reference evidence="2" key="1">
    <citation type="submission" date="2023-03" db="EMBL/GenBank/DDBJ databases">
        <authorList>
            <person name="Ghosh S."/>
            <person name="Ghosh K."/>
        </authorList>
    </citation>
    <scope>NUCLEOTIDE SEQUENCE</scope>
</reference>
<keyword evidence="1" id="KW-0175">Coiled coil</keyword>
<dbReference type="EMBL" id="OQ555396">
    <property type="protein sequence ID" value="WEV90700.1"/>
    <property type="molecule type" value="Genomic_DNA"/>
</dbReference>
<sequence>MTDIISAPGALARPKPAAAQVGATFSSEVAARGASPAQVIMNQPGDNSREALANLSAIEQRNMAALSALSPALSEKLNQAQEERFKDGYMRALQGNSVAAVAKDEGIKQIFGDGAAVRGARAVQAQSAVNAMDKYIQENQGDLSRMSLDEQRAVIGKFVESMATGDDVADSMIAQQAMQRMPAIFDQLTRSSVQEQQRQAAVSQADAIKSYGDALSQAGKQMMTGNMSAEHYETYKIQAAEALKPLPGQTTGAWLEAMNGAARQHAALGNFEMAGLIRDTAGKVATPDEQEQFRRSIEAGRADWLKNNPDSKNWAEWMQTAPTQIAAGRYSSREDLIATIDYLNDAQSVQTGGSLNQFIDNDERGQLLAAYDRYEEQQDKLGLTAGAKLLDEQAKADNYKVALSNGSPGAMKASGVDPRTKLAIDQQTSQEFMQDHPGAATIVSRLASQGQTLQPLKEYTDKLVGRLVHGSTPGAEDLANFRHTFNNLRQQGPAVLETYFGQNLELAEFAAEMELTTENMTALKRKAETARVQAQIPLPDLLKAKDEVKDLMNPGFFAKMLGGRRNLGFGAQLQIQDEAGVQYAKLAKEYPNKAQADILEMAYARVMKDKDIFGDYIVNNGQAGTLLQEVNKHLDFPIQDERDGRLNTMLGDLVESKAPGFEIGAVTRYGNGSYVADVKKGEVSQRVFFRADEMAQAVNAAGVKKREGAKLTSKMVKVDTSFKD</sequence>